<name>A0ABV4XTP2_9CYAN</name>
<dbReference type="RefSeq" id="WP_413264563.1">
    <property type="nucleotide sequence ID" value="NZ_JBHFNR010000134.1"/>
</dbReference>
<reference evidence="1 2" key="1">
    <citation type="submission" date="2024-09" db="EMBL/GenBank/DDBJ databases">
        <title>Floridaenema gen nov. (Aerosakkonemataceae, Aerosakkonematales ord. nov., Cyanobacteria) from benthic tropical and subtropical fresh waters, with the description of four new species.</title>
        <authorList>
            <person name="Moretto J.A."/>
            <person name="Berthold D.E."/>
            <person name="Lefler F.W."/>
            <person name="Huang I.-S."/>
            <person name="Laughinghouse H. IV."/>
        </authorList>
    </citation>
    <scope>NUCLEOTIDE SEQUENCE [LARGE SCALE GENOMIC DNA]</scope>
    <source>
        <strain evidence="1 2">BLCC-F50</strain>
    </source>
</reference>
<accession>A0ABV4XTP2</accession>
<protein>
    <submittedName>
        <fullName evidence="1">Uncharacterized protein</fullName>
    </submittedName>
</protein>
<dbReference type="Proteomes" id="UP001576784">
    <property type="component" value="Unassembled WGS sequence"/>
</dbReference>
<comment type="caution">
    <text evidence="1">The sequence shown here is derived from an EMBL/GenBank/DDBJ whole genome shotgun (WGS) entry which is preliminary data.</text>
</comment>
<gene>
    <name evidence="1" type="ORF">ACE1CI_18585</name>
</gene>
<sequence length="53" mass="6155">MNDRKLATFRIDASQWKAFLEWAKRSVTNACVLWCEYIEGCLFRSPTRGLNSA</sequence>
<organism evidence="1 2">
    <name type="scientific">Floridaenema flaviceps BLCC-F50</name>
    <dbReference type="NCBI Taxonomy" id="3153642"/>
    <lineage>
        <taxon>Bacteria</taxon>
        <taxon>Bacillati</taxon>
        <taxon>Cyanobacteriota</taxon>
        <taxon>Cyanophyceae</taxon>
        <taxon>Oscillatoriophycideae</taxon>
        <taxon>Aerosakkonematales</taxon>
        <taxon>Aerosakkonemataceae</taxon>
        <taxon>Floridanema</taxon>
        <taxon>Floridanema flaviceps</taxon>
    </lineage>
</organism>
<evidence type="ECO:0000313" key="1">
    <source>
        <dbReference type="EMBL" id="MFB2894920.1"/>
    </source>
</evidence>
<evidence type="ECO:0000313" key="2">
    <source>
        <dbReference type="Proteomes" id="UP001576784"/>
    </source>
</evidence>
<dbReference type="EMBL" id="JBHFNR010000134">
    <property type="protein sequence ID" value="MFB2894920.1"/>
    <property type="molecule type" value="Genomic_DNA"/>
</dbReference>
<keyword evidence="2" id="KW-1185">Reference proteome</keyword>
<proteinExistence type="predicted"/>